<evidence type="ECO:0000313" key="2">
    <source>
        <dbReference type="Proteomes" id="UP000432350"/>
    </source>
</evidence>
<dbReference type="EMBL" id="CABWMV010000024">
    <property type="protein sequence ID" value="VXC84327.1"/>
    <property type="molecule type" value="Genomic_DNA"/>
</dbReference>
<organism evidence="1 2">
    <name type="scientific">Sphingobacterium multivorum</name>
    <dbReference type="NCBI Taxonomy" id="28454"/>
    <lineage>
        <taxon>Bacteria</taxon>
        <taxon>Pseudomonadati</taxon>
        <taxon>Bacteroidota</taxon>
        <taxon>Sphingobacteriia</taxon>
        <taxon>Sphingobacteriales</taxon>
        <taxon>Sphingobacteriaceae</taxon>
        <taxon>Sphingobacterium</taxon>
    </lineage>
</organism>
<sequence>MFKVKSIPKNKAYSLKPKAFVFYWNQLLLGGHRYFSPGQFFTFLHCFMYDPQMENL</sequence>
<evidence type="ECO:0000313" key="1">
    <source>
        <dbReference type="EMBL" id="VXC84327.1"/>
    </source>
</evidence>
<dbReference type="AlphaFoldDB" id="A0A654BUB2"/>
<gene>
    <name evidence="1" type="ORF">SPHINGO8BC_50392</name>
</gene>
<reference evidence="1 2" key="1">
    <citation type="submission" date="2019-10" db="EMBL/GenBank/DDBJ databases">
        <authorList>
            <person name="Karimi E."/>
        </authorList>
    </citation>
    <scope>NUCLEOTIDE SEQUENCE [LARGE SCALE GENOMIC DNA]</scope>
    <source>
        <strain evidence="1">Sphingobacterium sp. 8BC</strain>
    </source>
</reference>
<protein>
    <submittedName>
        <fullName evidence="1">Uncharacterized protein</fullName>
    </submittedName>
</protein>
<accession>A0A654BUB2</accession>
<name>A0A654BUB2_SPHMU</name>
<proteinExistence type="predicted"/>
<dbReference type="Proteomes" id="UP000432350">
    <property type="component" value="Unassembled WGS sequence"/>
</dbReference>